<dbReference type="EMBL" id="CP060394">
    <property type="protein sequence ID" value="QNI31504.1"/>
    <property type="molecule type" value="Genomic_DNA"/>
</dbReference>
<evidence type="ECO:0000256" key="1">
    <source>
        <dbReference type="ARBA" id="ARBA00006817"/>
    </source>
</evidence>
<protein>
    <submittedName>
        <fullName evidence="3">SRPBCC domain-containing protein</fullName>
    </submittedName>
</protein>
<evidence type="ECO:0000313" key="3">
    <source>
        <dbReference type="EMBL" id="QNI31504.1"/>
    </source>
</evidence>
<gene>
    <name evidence="3" type="ORF">H7849_20885</name>
</gene>
<dbReference type="InterPro" id="IPR013538">
    <property type="entry name" value="ASHA1/2-like_C"/>
</dbReference>
<proteinExistence type="inferred from homology"/>
<dbReference type="SUPFAM" id="SSF55961">
    <property type="entry name" value="Bet v1-like"/>
    <property type="match status" value="1"/>
</dbReference>
<keyword evidence="4" id="KW-1185">Reference proteome</keyword>
<sequence>MQSETLAPVLKSVVVNAPRERAFKIFTEFFGGWWPSTHHIGKQPYETSVLEGKVGGRWYERATDGSECEWGRVLAWDPPAKVVMSWHLQPDWGYDPDPAKASEVEVRFIAQSGASTLVELEHRNLERHGDGWATMRGQVDSPGGWGTIVELFGKFANEHAGHPIDEDLSMGAPGEDL</sequence>
<dbReference type="Gene3D" id="3.30.530.20">
    <property type="match status" value="1"/>
</dbReference>
<dbReference type="Pfam" id="PF08327">
    <property type="entry name" value="AHSA1"/>
    <property type="match status" value="1"/>
</dbReference>
<accession>A0A7G8BG34</accession>
<reference evidence="3 4" key="1">
    <citation type="submission" date="2020-08" db="EMBL/GenBank/DDBJ databases">
        <title>Edaphobacter telluris sp. nov. and Acidobacterium dinghuensis sp. nov., two acidobacteria isolated from forest soil.</title>
        <authorList>
            <person name="Fu J."/>
            <person name="Qiu L."/>
        </authorList>
    </citation>
    <scope>NUCLEOTIDE SEQUENCE [LARGE SCALE GENOMIC DNA]</scope>
    <source>
        <strain evidence="3">4Y35</strain>
    </source>
</reference>
<evidence type="ECO:0000313" key="4">
    <source>
        <dbReference type="Proteomes" id="UP000515312"/>
    </source>
</evidence>
<organism evidence="3 4">
    <name type="scientific">Alloacidobacterium dinghuense</name>
    <dbReference type="NCBI Taxonomy" id="2763107"/>
    <lineage>
        <taxon>Bacteria</taxon>
        <taxon>Pseudomonadati</taxon>
        <taxon>Acidobacteriota</taxon>
        <taxon>Terriglobia</taxon>
        <taxon>Terriglobales</taxon>
        <taxon>Acidobacteriaceae</taxon>
        <taxon>Alloacidobacterium</taxon>
    </lineage>
</organism>
<name>A0A7G8BG34_9BACT</name>
<feature type="domain" description="Activator of Hsp90 ATPase homologue 1/2-like C-terminal" evidence="2">
    <location>
        <begin position="16"/>
        <end position="129"/>
    </location>
</feature>
<dbReference type="InterPro" id="IPR023393">
    <property type="entry name" value="START-like_dom_sf"/>
</dbReference>
<evidence type="ECO:0000259" key="2">
    <source>
        <dbReference type="Pfam" id="PF08327"/>
    </source>
</evidence>
<dbReference type="AlphaFoldDB" id="A0A7G8BG34"/>
<dbReference type="RefSeq" id="WP_186742187.1">
    <property type="nucleotide sequence ID" value="NZ_CP060394.1"/>
</dbReference>
<comment type="similarity">
    <text evidence="1">Belongs to the AHA1 family.</text>
</comment>
<dbReference type="Proteomes" id="UP000515312">
    <property type="component" value="Chromosome"/>
</dbReference>
<dbReference type="KEGG" id="adin:H7849_20885"/>
<dbReference type="CDD" id="cd08891">
    <property type="entry name" value="SRPBCC_CalC"/>
    <property type="match status" value="1"/>
</dbReference>